<proteinExistence type="predicted"/>
<reference evidence="1" key="2">
    <citation type="submission" date="2020-11" db="EMBL/GenBank/DDBJ databases">
        <authorList>
            <person name="McCartney M.A."/>
            <person name="Auch B."/>
            <person name="Kono T."/>
            <person name="Mallez S."/>
            <person name="Becker A."/>
            <person name="Gohl D.M."/>
            <person name="Silverstein K.A.T."/>
            <person name="Koren S."/>
            <person name="Bechman K.B."/>
            <person name="Herman A."/>
            <person name="Abrahante J.E."/>
            <person name="Garbe J."/>
        </authorList>
    </citation>
    <scope>NUCLEOTIDE SEQUENCE</scope>
    <source>
        <strain evidence="1">Duluth1</strain>
        <tissue evidence="1">Whole animal</tissue>
    </source>
</reference>
<reference evidence="1" key="1">
    <citation type="journal article" date="2019" name="bioRxiv">
        <title>The Genome of the Zebra Mussel, Dreissena polymorpha: A Resource for Invasive Species Research.</title>
        <authorList>
            <person name="McCartney M.A."/>
            <person name="Auch B."/>
            <person name="Kono T."/>
            <person name="Mallez S."/>
            <person name="Zhang Y."/>
            <person name="Obille A."/>
            <person name="Becker A."/>
            <person name="Abrahante J.E."/>
            <person name="Garbe J."/>
            <person name="Badalamenti J.P."/>
            <person name="Herman A."/>
            <person name="Mangelson H."/>
            <person name="Liachko I."/>
            <person name="Sullivan S."/>
            <person name="Sone E.D."/>
            <person name="Koren S."/>
            <person name="Silverstein K.A.T."/>
            <person name="Beckman K.B."/>
            <person name="Gohl D.M."/>
        </authorList>
    </citation>
    <scope>NUCLEOTIDE SEQUENCE</scope>
    <source>
        <strain evidence="1">Duluth1</strain>
        <tissue evidence="1">Whole animal</tissue>
    </source>
</reference>
<evidence type="ECO:0000313" key="1">
    <source>
        <dbReference type="EMBL" id="KAH3821079.1"/>
    </source>
</evidence>
<name>A0A9D4GPQ0_DREPO</name>
<sequence length="59" mass="6981">MQPVRPLIDQQPDRDSYHLLRRLLPPLPPLPVANSTPEVAKTEHRTLRAIRTFWHIYKT</sequence>
<comment type="caution">
    <text evidence="1">The sequence shown here is derived from an EMBL/GenBank/DDBJ whole genome shotgun (WGS) entry which is preliminary data.</text>
</comment>
<dbReference type="Proteomes" id="UP000828390">
    <property type="component" value="Unassembled WGS sequence"/>
</dbReference>
<organism evidence="1 2">
    <name type="scientific">Dreissena polymorpha</name>
    <name type="common">Zebra mussel</name>
    <name type="synonym">Mytilus polymorpha</name>
    <dbReference type="NCBI Taxonomy" id="45954"/>
    <lineage>
        <taxon>Eukaryota</taxon>
        <taxon>Metazoa</taxon>
        <taxon>Spiralia</taxon>
        <taxon>Lophotrochozoa</taxon>
        <taxon>Mollusca</taxon>
        <taxon>Bivalvia</taxon>
        <taxon>Autobranchia</taxon>
        <taxon>Heteroconchia</taxon>
        <taxon>Euheterodonta</taxon>
        <taxon>Imparidentia</taxon>
        <taxon>Neoheterodontei</taxon>
        <taxon>Myida</taxon>
        <taxon>Dreissenoidea</taxon>
        <taxon>Dreissenidae</taxon>
        <taxon>Dreissena</taxon>
    </lineage>
</organism>
<evidence type="ECO:0000313" key="2">
    <source>
        <dbReference type="Proteomes" id="UP000828390"/>
    </source>
</evidence>
<protein>
    <submittedName>
        <fullName evidence="1">Uncharacterized protein</fullName>
    </submittedName>
</protein>
<dbReference type="EMBL" id="JAIWYP010000005">
    <property type="protein sequence ID" value="KAH3821079.1"/>
    <property type="molecule type" value="Genomic_DNA"/>
</dbReference>
<dbReference type="AlphaFoldDB" id="A0A9D4GPQ0"/>
<keyword evidence="2" id="KW-1185">Reference proteome</keyword>
<accession>A0A9D4GPQ0</accession>
<gene>
    <name evidence="1" type="ORF">DPMN_122836</name>
</gene>